<comment type="similarity">
    <text evidence="1">Belongs to the short-chain dehydrogenases/reductases (SDR) family.</text>
</comment>
<comment type="caution">
    <text evidence="2">The sequence shown here is derived from an EMBL/GenBank/DDBJ whole genome shotgun (WGS) entry which is preliminary data.</text>
</comment>
<dbReference type="Pfam" id="PF13561">
    <property type="entry name" value="adh_short_C2"/>
    <property type="match status" value="1"/>
</dbReference>
<organism evidence="2 3">
    <name type="scientific">Pseudonocardia kongjuensis</name>
    <dbReference type="NCBI Taxonomy" id="102227"/>
    <lineage>
        <taxon>Bacteria</taxon>
        <taxon>Bacillati</taxon>
        <taxon>Actinomycetota</taxon>
        <taxon>Actinomycetes</taxon>
        <taxon>Pseudonocardiales</taxon>
        <taxon>Pseudonocardiaceae</taxon>
        <taxon>Pseudonocardia</taxon>
    </lineage>
</organism>
<protein>
    <submittedName>
        <fullName evidence="2">SDR family oxidoreductase</fullName>
    </submittedName>
</protein>
<dbReference type="InterPro" id="IPR050259">
    <property type="entry name" value="SDR"/>
</dbReference>
<evidence type="ECO:0000313" key="2">
    <source>
        <dbReference type="EMBL" id="GAA1397550.1"/>
    </source>
</evidence>
<dbReference type="InterPro" id="IPR002347">
    <property type="entry name" value="SDR_fam"/>
</dbReference>
<dbReference type="InterPro" id="IPR036291">
    <property type="entry name" value="NAD(P)-bd_dom_sf"/>
</dbReference>
<sequence length="273" mass="28010">MTDAEPGAVAAAVLTGRTAVVTGGSRGIGRAVALALAHAGADVAVVARTAGPLEKTALDLAERTGRRVLPVVADTDDTGSVHAMARTVRDRLGPVDILVNGAAAPSGLVRNGIEEADPELLLADLDTKVVGYLRCVQAVAGDLRRSGHGRVVNIGGLTGRASHALSGMRNVAVVHMSKVLSDQLGPDGVTVNTLHPGVVDTEHIGELYQREATLRGSTVDAVRQGYLDRTPIRREIRADEVAAAVVFLCSPAAGGITGESIGIDGGMSRGVFL</sequence>
<dbReference type="EMBL" id="BAAAJK010000034">
    <property type="protein sequence ID" value="GAA1397550.1"/>
    <property type="molecule type" value="Genomic_DNA"/>
</dbReference>
<dbReference type="PANTHER" id="PTHR42879">
    <property type="entry name" value="3-OXOACYL-(ACYL-CARRIER-PROTEIN) REDUCTASE"/>
    <property type="match status" value="1"/>
</dbReference>
<gene>
    <name evidence="2" type="ORF">GCM10009613_50430</name>
</gene>
<dbReference type="Proteomes" id="UP001501414">
    <property type="component" value="Unassembled WGS sequence"/>
</dbReference>
<evidence type="ECO:0000313" key="3">
    <source>
        <dbReference type="Proteomes" id="UP001501414"/>
    </source>
</evidence>
<keyword evidence="3" id="KW-1185">Reference proteome</keyword>
<evidence type="ECO:0000256" key="1">
    <source>
        <dbReference type="ARBA" id="ARBA00006484"/>
    </source>
</evidence>
<name>A0ABP4IWR6_9PSEU</name>
<accession>A0ABP4IWR6</accession>
<reference evidence="3" key="1">
    <citation type="journal article" date="2019" name="Int. J. Syst. Evol. Microbiol.">
        <title>The Global Catalogue of Microorganisms (GCM) 10K type strain sequencing project: providing services to taxonomists for standard genome sequencing and annotation.</title>
        <authorList>
            <consortium name="The Broad Institute Genomics Platform"/>
            <consortium name="The Broad Institute Genome Sequencing Center for Infectious Disease"/>
            <person name="Wu L."/>
            <person name="Ma J."/>
        </authorList>
    </citation>
    <scope>NUCLEOTIDE SEQUENCE [LARGE SCALE GENOMIC DNA]</scope>
    <source>
        <strain evidence="3">JCM 11896</strain>
    </source>
</reference>
<dbReference type="PRINTS" id="PR00081">
    <property type="entry name" value="GDHRDH"/>
</dbReference>
<dbReference type="Gene3D" id="3.40.50.720">
    <property type="entry name" value="NAD(P)-binding Rossmann-like Domain"/>
    <property type="match status" value="1"/>
</dbReference>
<dbReference type="RefSeq" id="WP_344026785.1">
    <property type="nucleotide sequence ID" value="NZ_BAAAJK010000034.1"/>
</dbReference>
<proteinExistence type="inferred from homology"/>
<dbReference type="SUPFAM" id="SSF51735">
    <property type="entry name" value="NAD(P)-binding Rossmann-fold domains"/>
    <property type="match status" value="1"/>
</dbReference>